<dbReference type="EMBL" id="KN840451">
    <property type="protein sequence ID" value="KIP10820.1"/>
    <property type="molecule type" value="Genomic_DNA"/>
</dbReference>
<proteinExistence type="predicted"/>
<gene>
    <name evidence="1" type="ORF">PHLGIDRAFT_33717</name>
</gene>
<dbReference type="HOGENOM" id="CLU_1434920_0_0_1"/>
<dbReference type="OrthoDB" id="2803082at2759"/>
<name>A0A0C3SES0_PHLG1</name>
<dbReference type="AlphaFoldDB" id="A0A0C3SES0"/>
<protein>
    <submittedName>
        <fullName evidence="1">Uncharacterized protein</fullName>
    </submittedName>
</protein>
<organism evidence="1 2">
    <name type="scientific">Phlebiopsis gigantea (strain 11061_1 CR5-6)</name>
    <name type="common">White-rot fungus</name>
    <name type="synonym">Peniophora gigantea</name>
    <dbReference type="NCBI Taxonomy" id="745531"/>
    <lineage>
        <taxon>Eukaryota</taxon>
        <taxon>Fungi</taxon>
        <taxon>Dikarya</taxon>
        <taxon>Basidiomycota</taxon>
        <taxon>Agaricomycotina</taxon>
        <taxon>Agaricomycetes</taxon>
        <taxon>Polyporales</taxon>
        <taxon>Phanerochaetaceae</taxon>
        <taxon>Phlebiopsis</taxon>
    </lineage>
</organism>
<accession>A0A0C3SES0</accession>
<reference evidence="1 2" key="1">
    <citation type="journal article" date="2014" name="PLoS Genet.">
        <title>Analysis of the Phlebiopsis gigantea genome, transcriptome and secretome provides insight into its pioneer colonization strategies of wood.</title>
        <authorList>
            <person name="Hori C."/>
            <person name="Ishida T."/>
            <person name="Igarashi K."/>
            <person name="Samejima M."/>
            <person name="Suzuki H."/>
            <person name="Master E."/>
            <person name="Ferreira P."/>
            <person name="Ruiz-Duenas F.J."/>
            <person name="Held B."/>
            <person name="Canessa P."/>
            <person name="Larrondo L.F."/>
            <person name="Schmoll M."/>
            <person name="Druzhinina I.S."/>
            <person name="Kubicek C.P."/>
            <person name="Gaskell J.A."/>
            <person name="Kersten P."/>
            <person name="St John F."/>
            <person name="Glasner J."/>
            <person name="Sabat G."/>
            <person name="Splinter BonDurant S."/>
            <person name="Syed K."/>
            <person name="Yadav J."/>
            <person name="Mgbeahuruike A.C."/>
            <person name="Kovalchuk A."/>
            <person name="Asiegbu F.O."/>
            <person name="Lackner G."/>
            <person name="Hoffmeister D."/>
            <person name="Rencoret J."/>
            <person name="Gutierrez A."/>
            <person name="Sun H."/>
            <person name="Lindquist E."/>
            <person name="Barry K."/>
            <person name="Riley R."/>
            <person name="Grigoriev I.V."/>
            <person name="Henrissat B."/>
            <person name="Kues U."/>
            <person name="Berka R.M."/>
            <person name="Martinez A.T."/>
            <person name="Covert S.F."/>
            <person name="Blanchette R.A."/>
            <person name="Cullen D."/>
        </authorList>
    </citation>
    <scope>NUCLEOTIDE SEQUENCE [LARGE SCALE GENOMIC DNA]</scope>
    <source>
        <strain evidence="1 2">11061_1 CR5-6</strain>
    </source>
</reference>
<keyword evidence="2" id="KW-1185">Reference proteome</keyword>
<dbReference type="Proteomes" id="UP000053257">
    <property type="component" value="Unassembled WGS sequence"/>
</dbReference>
<sequence length="189" mass="21825">MNQNSLSQALGENMHEPHDWFAKARRPVHVEQRLYQTSQVFQRLPPIDFRQGRDRGIPLSRVLDCTHQLPTSWNVSWTDASKEEVGQKISLRVNWVGYQDRAKQINVRHETHAGDAIPLSRLVKKLAESIRDIIEGLSVTTPSDKRFELANASNNGIRFEDLELIRLDRVGKGSWQPTLIYVPHQQSRR</sequence>
<evidence type="ECO:0000313" key="2">
    <source>
        <dbReference type="Proteomes" id="UP000053257"/>
    </source>
</evidence>
<evidence type="ECO:0000313" key="1">
    <source>
        <dbReference type="EMBL" id="KIP10820.1"/>
    </source>
</evidence>